<evidence type="ECO:0000256" key="9">
    <source>
        <dbReference type="ARBA" id="ARBA00023128"/>
    </source>
</evidence>
<dbReference type="AlphaFoldDB" id="A0A5J5ECJ4"/>
<evidence type="ECO:0000259" key="13">
    <source>
        <dbReference type="Pfam" id="PF00899"/>
    </source>
</evidence>
<keyword evidence="7" id="KW-0067">ATP-binding</keyword>
<dbReference type="PANTHER" id="PTHR43267:SF2">
    <property type="entry name" value="TRNA THREONYLCARBAMOYLADENOSINE DEHYDRATASE 1-RELATED"/>
    <property type="match status" value="1"/>
</dbReference>
<comment type="function">
    <text evidence="11">Catalyzes the ATP-dependent dehydration of threonylcarbamoyladenosine at position 37 (t(6)A37) to form cyclic t(6)A37 (ct(6)A37) in tRNAs that read codons beginning with adenine.</text>
</comment>
<dbReference type="GO" id="GO:0061503">
    <property type="term" value="F:tRNA threonylcarbamoyladenosine dehydratase"/>
    <property type="evidence" value="ECO:0007669"/>
    <property type="project" value="TreeGrafter"/>
</dbReference>
<keyword evidence="6" id="KW-1000">Mitochondrion outer membrane</keyword>
<evidence type="ECO:0000256" key="2">
    <source>
        <dbReference type="ARBA" id="ARBA00009919"/>
    </source>
</evidence>
<dbReference type="InterPro" id="IPR045886">
    <property type="entry name" value="ThiF/MoeB/HesA"/>
</dbReference>
<dbReference type="GO" id="GO:0005524">
    <property type="term" value="F:ATP binding"/>
    <property type="evidence" value="ECO:0007669"/>
    <property type="project" value="UniProtKB-KW"/>
</dbReference>
<evidence type="ECO:0000313" key="15">
    <source>
        <dbReference type="Proteomes" id="UP000326924"/>
    </source>
</evidence>
<dbReference type="FunFam" id="3.40.50.720:FF:000125">
    <property type="entry name" value="tRNA threonylcarbamoyladenosine dehydratase 2-like"/>
    <property type="match status" value="1"/>
</dbReference>
<name>A0A5J5ECJ4_9PEZI</name>
<dbReference type="Pfam" id="PF00899">
    <property type="entry name" value="ThiF"/>
    <property type="match status" value="1"/>
</dbReference>
<organism evidence="14 15">
    <name type="scientific">Sphaerosporella brunnea</name>
    <dbReference type="NCBI Taxonomy" id="1250544"/>
    <lineage>
        <taxon>Eukaryota</taxon>
        <taxon>Fungi</taxon>
        <taxon>Dikarya</taxon>
        <taxon>Ascomycota</taxon>
        <taxon>Pezizomycotina</taxon>
        <taxon>Pezizomycetes</taxon>
        <taxon>Pezizales</taxon>
        <taxon>Pyronemataceae</taxon>
        <taxon>Sphaerosporella</taxon>
    </lineage>
</organism>
<dbReference type="EMBL" id="VXIS01000531">
    <property type="protein sequence ID" value="KAA8892983.1"/>
    <property type="molecule type" value="Genomic_DNA"/>
</dbReference>
<keyword evidence="8 12" id="KW-1133">Transmembrane helix</keyword>
<feature type="transmembrane region" description="Helical" evidence="12">
    <location>
        <begin position="20"/>
        <end position="40"/>
    </location>
</feature>
<feature type="transmembrane region" description="Helical" evidence="12">
    <location>
        <begin position="118"/>
        <end position="137"/>
    </location>
</feature>
<dbReference type="Proteomes" id="UP000326924">
    <property type="component" value="Unassembled WGS sequence"/>
</dbReference>
<keyword evidence="10 12" id="KW-0472">Membrane</keyword>
<reference evidence="14 15" key="1">
    <citation type="submission" date="2019-09" db="EMBL/GenBank/DDBJ databases">
        <title>Draft genome of the ectomycorrhizal ascomycete Sphaerosporella brunnea.</title>
        <authorList>
            <consortium name="DOE Joint Genome Institute"/>
            <person name="Benucci G.M."/>
            <person name="Marozzi G."/>
            <person name="Antonielli L."/>
            <person name="Sanchez S."/>
            <person name="Marco P."/>
            <person name="Wang X."/>
            <person name="Falini L.B."/>
            <person name="Barry K."/>
            <person name="Haridas S."/>
            <person name="Lipzen A."/>
            <person name="Labutti K."/>
            <person name="Grigoriev I.V."/>
            <person name="Murat C."/>
            <person name="Martin F."/>
            <person name="Albertini E."/>
            <person name="Donnini D."/>
            <person name="Bonito G."/>
        </authorList>
    </citation>
    <scope>NUCLEOTIDE SEQUENCE [LARGE SCALE GENOMIC DNA]</scope>
    <source>
        <strain evidence="14 15">Sb_GMNB300</strain>
    </source>
</reference>
<evidence type="ECO:0000256" key="7">
    <source>
        <dbReference type="ARBA" id="ARBA00022840"/>
    </source>
</evidence>
<evidence type="ECO:0000256" key="5">
    <source>
        <dbReference type="ARBA" id="ARBA00022741"/>
    </source>
</evidence>
<proteinExistence type="inferred from homology"/>
<evidence type="ECO:0000256" key="10">
    <source>
        <dbReference type="ARBA" id="ARBA00023136"/>
    </source>
</evidence>
<keyword evidence="4 12" id="KW-0812">Transmembrane</keyword>
<keyword evidence="9" id="KW-0496">Mitochondrion</keyword>
<comment type="caution">
    <text evidence="14">The sequence shown here is derived from an EMBL/GenBank/DDBJ whole genome shotgun (WGS) entry which is preliminary data.</text>
</comment>
<evidence type="ECO:0000256" key="8">
    <source>
        <dbReference type="ARBA" id="ARBA00022989"/>
    </source>
</evidence>
<dbReference type="PANTHER" id="PTHR43267">
    <property type="entry name" value="TRNA THREONYLCARBAMOYLADENOSINE DEHYDRATASE"/>
    <property type="match status" value="1"/>
</dbReference>
<dbReference type="GO" id="GO:0005741">
    <property type="term" value="C:mitochondrial outer membrane"/>
    <property type="evidence" value="ECO:0007669"/>
    <property type="project" value="UniProtKB-SubCell"/>
</dbReference>
<feature type="domain" description="THIF-type NAD/FAD binding fold" evidence="13">
    <location>
        <begin position="102"/>
        <end position="357"/>
    </location>
</feature>
<dbReference type="InterPro" id="IPR035985">
    <property type="entry name" value="Ubiquitin-activating_enz"/>
</dbReference>
<dbReference type="InParanoid" id="A0A5J5ECJ4"/>
<dbReference type="CDD" id="cd00755">
    <property type="entry name" value="YgdL_like"/>
    <property type="match status" value="1"/>
</dbReference>
<evidence type="ECO:0000256" key="1">
    <source>
        <dbReference type="ARBA" id="ARBA00004374"/>
    </source>
</evidence>
<keyword evidence="5" id="KW-0547">Nucleotide-binding</keyword>
<gene>
    <name evidence="14" type="ORF">FN846DRAFT_980984</name>
</gene>
<evidence type="ECO:0000256" key="11">
    <source>
        <dbReference type="ARBA" id="ARBA00060084"/>
    </source>
</evidence>
<evidence type="ECO:0000256" key="4">
    <source>
        <dbReference type="ARBA" id="ARBA00022692"/>
    </source>
</evidence>
<protein>
    <recommendedName>
        <fullName evidence="13">THIF-type NAD/FAD binding fold domain-containing protein</fullName>
    </recommendedName>
</protein>
<keyword evidence="15" id="KW-1185">Reference proteome</keyword>
<keyword evidence="3" id="KW-0436">Ligase</keyword>
<comment type="subcellular location">
    <subcellularLocation>
        <location evidence="1">Mitochondrion outer membrane</location>
        <topology evidence="1">Multi-pass membrane protein</topology>
    </subcellularLocation>
</comment>
<evidence type="ECO:0000256" key="6">
    <source>
        <dbReference type="ARBA" id="ARBA00022787"/>
    </source>
</evidence>
<comment type="similarity">
    <text evidence="2">Belongs to the HesA/MoeB/ThiF family.</text>
</comment>
<evidence type="ECO:0000256" key="12">
    <source>
        <dbReference type="SAM" id="Phobius"/>
    </source>
</evidence>
<dbReference type="SUPFAM" id="SSF69572">
    <property type="entry name" value="Activating enzymes of the ubiquitin-like proteins"/>
    <property type="match status" value="1"/>
</dbReference>
<dbReference type="FunCoup" id="A0A5J5ECJ4">
    <property type="interactions" value="185"/>
</dbReference>
<evidence type="ECO:0000313" key="14">
    <source>
        <dbReference type="EMBL" id="KAA8892983.1"/>
    </source>
</evidence>
<sequence>MSPKNLDWTAPLSSHKAQLVLAAVASGVAVGSTILAFQAARQNQKLRDIKKSIRSRDEATALTEYGAPATVSKLQTEPDAELAAKARRGDWDEELILEQLARNRVFLRDAGLKKVRDAFVIVVGCGGVGSWAATMLVRSGIGRVRLVDFDQVTLSSLNRHAVATLADVGTPKVLTLRKHLEQVAPWVEIDARNELWNKENGEMLLSGNPTFVVDAIDNIHTKVDLLHYCKTNGIPVISSMGAGCKSDPTRVNIGDISESIEDPLCRSTRRRLRQKGIAIGIPVVYSLEKPGPGKASLLPLADEEFEKGKVDELSVLPTFRARILPVLGTMPGLFGLCLANHILTHIAGYPMEYSHGKNRIKLYEDIQARLAGQESRLRGNIIGLRLKLTEADIGYVVEEVFKGKSVVSGIPTRLTLTRWEPLPFCHKEDGFWGEEDHRLDVDGVVLMTKDEAKKHEKEVLINRKSPEEVWGKEVVERVNQRQQEESFYAKYR</sequence>
<dbReference type="GO" id="GO:0008641">
    <property type="term" value="F:ubiquitin-like modifier activating enzyme activity"/>
    <property type="evidence" value="ECO:0007669"/>
    <property type="project" value="InterPro"/>
</dbReference>
<accession>A0A5J5ECJ4</accession>
<dbReference type="OrthoDB" id="10265862at2759"/>
<dbReference type="Gene3D" id="3.40.50.720">
    <property type="entry name" value="NAD(P)-binding Rossmann-like Domain"/>
    <property type="match status" value="1"/>
</dbReference>
<dbReference type="InterPro" id="IPR000594">
    <property type="entry name" value="ThiF_NAD_FAD-bd"/>
</dbReference>
<evidence type="ECO:0000256" key="3">
    <source>
        <dbReference type="ARBA" id="ARBA00022598"/>
    </source>
</evidence>
<dbReference type="GO" id="GO:0061504">
    <property type="term" value="P:cyclic threonylcarbamoyladenosine biosynthetic process"/>
    <property type="evidence" value="ECO:0007669"/>
    <property type="project" value="TreeGrafter"/>
</dbReference>